<evidence type="ECO:0000313" key="4">
    <source>
        <dbReference type="WBParaSite" id="NBR_0001529701-mRNA-1"/>
    </source>
</evidence>
<dbReference type="Proteomes" id="UP000271162">
    <property type="component" value="Unassembled WGS sequence"/>
</dbReference>
<proteinExistence type="predicted"/>
<accession>A0A0N4YEZ2</accession>
<sequence>MSCNAEGDRMCEKNGLNVTSETPESMYYIMDATPETNECSALVAAPNNAAVPVTARSSIVDRARNTSRGLTAVIAPPVNEKITTSDIKTAVTTTASNEKEERRDKEVRAKEQPGVDDDFDV</sequence>
<feature type="compositionally biased region" description="Basic and acidic residues" evidence="1">
    <location>
        <begin position="97"/>
        <end position="113"/>
    </location>
</feature>
<reference evidence="2 3" key="2">
    <citation type="submission" date="2018-11" db="EMBL/GenBank/DDBJ databases">
        <authorList>
            <consortium name="Pathogen Informatics"/>
        </authorList>
    </citation>
    <scope>NUCLEOTIDE SEQUENCE [LARGE SCALE GENOMIC DNA]</scope>
</reference>
<reference evidence="4" key="1">
    <citation type="submission" date="2017-02" db="UniProtKB">
        <authorList>
            <consortium name="WormBaseParasite"/>
        </authorList>
    </citation>
    <scope>IDENTIFICATION</scope>
</reference>
<dbReference type="AlphaFoldDB" id="A0A0N4YEZ2"/>
<evidence type="ECO:0000256" key="1">
    <source>
        <dbReference type="SAM" id="MobiDB-lite"/>
    </source>
</evidence>
<evidence type="ECO:0000313" key="2">
    <source>
        <dbReference type="EMBL" id="VDL78892.1"/>
    </source>
</evidence>
<dbReference type="EMBL" id="UYSL01021673">
    <property type="protein sequence ID" value="VDL78892.1"/>
    <property type="molecule type" value="Genomic_DNA"/>
</dbReference>
<organism evidence="4">
    <name type="scientific">Nippostrongylus brasiliensis</name>
    <name type="common">Rat hookworm</name>
    <dbReference type="NCBI Taxonomy" id="27835"/>
    <lineage>
        <taxon>Eukaryota</taxon>
        <taxon>Metazoa</taxon>
        <taxon>Ecdysozoa</taxon>
        <taxon>Nematoda</taxon>
        <taxon>Chromadorea</taxon>
        <taxon>Rhabditida</taxon>
        <taxon>Rhabditina</taxon>
        <taxon>Rhabditomorpha</taxon>
        <taxon>Strongyloidea</taxon>
        <taxon>Heligmosomidae</taxon>
        <taxon>Nippostrongylus</taxon>
    </lineage>
</organism>
<dbReference type="WBParaSite" id="NBR_0001529701-mRNA-1">
    <property type="protein sequence ID" value="NBR_0001529701-mRNA-1"/>
    <property type="gene ID" value="NBR_0001529701"/>
</dbReference>
<feature type="region of interest" description="Disordered" evidence="1">
    <location>
        <begin position="89"/>
        <end position="121"/>
    </location>
</feature>
<keyword evidence="3" id="KW-1185">Reference proteome</keyword>
<gene>
    <name evidence="2" type="ORF">NBR_LOCUS15298</name>
</gene>
<protein>
    <submittedName>
        <fullName evidence="4">Eukaryotic translation initiation factor 4E-binding protein 1</fullName>
    </submittedName>
</protein>
<name>A0A0N4YEZ2_NIPBR</name>
<evidence type="ECO:0000313" key="3">
    <source>
        <dbReference type="Proteomes" id="UP000271162"/>
    </source>
</evidence>